<feature type="region of interest" description="Disordered" evidence="1">
    <location>
        <begin position="112"/>
        <end position="145"/>
    </location>
</feature>
<dbReference type="PANTHER" id="PTHR38687">
    <property type="entry name" value="CELL DIVISION PROTEIN DEDD-RELATED"/>
    <property type="match status" value="1"/>
</dbReference>
<sequence length="341" mass="38062">MDIALKQRLVGTAVIVALAVIFIPMIFDSSNMSQNQSISIKIPDEPVDLKHKVLNIDAKHITQNNTEPDTVKTQAENVNENVNENVGTQPIANPIIKQQETVIDIIDNSTAKKPEEPKIEEAQNTVNTKPVKDDPVETKPKVKPEIKPEIKSEVSKQPENINTIVTNNTYRVKFGAFSQQKNAQQLKAKIIHAGYSAIVEKDSAKGLYKVYSQQINTLVAAENLRSKIQGLDLNIGKLGIETLTDKNSKAAEYLLDTGWIIQIGIFSSKANSIKMRNKIRDKGFVTFVDEIENSKKQTQYRVRVGPYATRDAAQKQQKSIQKKMNLVGLIKPHEKQKVTGL</sequence>
<dbReference type="GO" id="GO:0030428">
    <property type="term" value="C:cell septum"/>
    <property type="evidence" value="ECO:0007669"/>
    <property type="project" value="TreeGrafter"/>
</dbReference>
<evidence type="ECO:0000256" key="2">
    <source>
        <dbReference type="SAM" id="Phobius"/>
    </source>
</evidence>
<feature type="compositionally biased region" description="Basic and acidic residues" evidence="1">
    <location>
        <begin position="112"/>
        <end position="121"/>
    </location>
</feature>
<dbReference type="GO" id="GO:0042834">
    <property type="term" value="F:peptidoglycan binding"/>
    <property type="evidence" value="ECO:0007669"/>
    <property type="project" value="InterPro"/>
</dbReference>
<dbReference type="GO" id="GO:0032506">
    <property type="term" value="P:cytokinetic process"/>
    <property type="evidence" value="ECO:0007669"/>
    <property type="project" value="TreeGrafter"/>
</dbReference>
<dbReference type="InterPro" id="IPR052521">
    <property type="entry name" value="Cell_div_SPOR-domain"/>
</dbReference>
<dbReference type="EMBL" id="UOEW01000015">
    <property type="protein sequence ID" value="VAW33006.1"/>
    <property type="molecule type" value="Genomic_DNA"/>
</dbReference>
<dbReference type="PANTHER" id="PTHR38687:SF1">
    <property type="entry name" value="CELL DIVISION PROTEIN DEDD"/>
    <property type="match status" value="1"/>
</dbReference>
<proteinExistence type="predicted"/>
<dbReference type="SUPFAM" id="SSF110997">
    <property type="entry name" value="Sporulation related repeat"/>
    <property type="match status" value="2"/>
</dbReference>
<feature type="domain" description="SPOR" evidence="3">
    <location>
        <begin position="164"/>
        <end position="242"/>
    </location>
</feature>
<dbReference type="InterPro" id="IPR036680">
    <property type="entry name" value="SPOR-like_sf"/>
</dbReference>
<gene>
    <name evidence="4" type="ORF">MNBD_GAMMA01-1251</name>
</gene>
<dbReference type="Gene3D" id="3.30.70.1070">
    <property type="entry name" value="Sporulation related repeat"/>
    <property type="match status" value="2"/>
</dbReference>
<feature type="domain" description="SPOR" evidence="3">
    <location>
        <begin position="253"/>
        <end position="333"/>
    </location>
</feature>
<accession>A0A3B0VLI7</accession>
<evidence type="ECO:0000313" key="4">
    <source>
        <dbReference type="EMBL" id="VAW33006.1"/>
    </source>
</evidence>
<evidence type="ECO:0000256" key="1">
    <source>
        <dbReference type="SAM" id="MobiDB-lite"/>
    </source>
</evidence>
<feature type="compositionally biased region" description="Basic and acidic residues" evidence="1">
    <location>
        <begin position="130"/>
        <end position="145"/>
    </location>
</feature>
<dbReference type="GO" id="GO:0032153">
    <property type="term" value="C:cell division site"/>
    <property type="evidence" value="ECO:0007669"/>
    <property type="project" value="TreeGrafter"/>
</dbReference>
<dbReference type="InterPro" id="IPR007730">
    <property type="entry name" value="SPOR-like_dom"/>
</dbReference>
<dbReference type="Pfam" id="PF05036">
    <property type="entry name" value="SPOR"/>
    <property type="match status" value="2"/>
</dbReference>
<feature type="transmembrane region" description="Helical" evidence="2">
    <location>
        <begin position="9"/>
        <end position="27"/>
    </location>
</feature>
<keyword evidence="2" id="KW-0812">Transmembrane</keyword>
<organism evidence="4">
    <name type="scientific">hydrothermal vent metagenome</name>
    <dbReference type="NCBI Taxonomy" id="652676"/>
    <lineage>
        <taxon>unclassified sequences</taxon>
        <taxon>metagenomes</taxon>
        <taxon>ecological metagenomes</taxon>
    </lineage>
</organism>
<reference evidence="4" key="1">
    <citation type="submission" date="2018-06" db="EMBL/GenBank/DDBJ databases">
        <authorList>
            <person name="Zhirakovskaya E."/>
        </authorList>
    </citation>
    <scope>NUCLEOTIDE SEQUENCE</scope>
</reference>
<dbReference type="PROSITE" id="PS51724">
    <property type="entry name" value="SPOR"/>
    <property type="match status" value="2"/>
</dbReference>
<evidence type="ECO:0000259" key="3">
    <source>
        <dbReference type="PROSITE" id="PS51724"/>
    </source>
</evidence>
<name>A0A3B0VLI7_9ZZZZ</name>
<keyword evidence="2" id="KW-1133">Transmembrane helix</keyword>
<keyword evidence="2" id="KW-0472">Membrane</keyword>
<protein>
    <recommendedName>
        <fullName evidence="3">SPOR domain-containing protein</fullName>
    </recommendedName>
</protein>
<dbReference type="AlphaFoldDB" id="A0A3B0VLI7"/>